<comment type="subunit">
    <text evidence="15">Homodimer.</text>
</comment>
<feature type="domain" description="Dihydroxy-acid/6-phosphogluconate dehydratase N-terminal" evidence="16">
    <location>
        <begin position="35"/>
        <end position="352"/>
    </location>
</feature>
<dbReference type="NCBIfam" id="TIGR00110">
    <property type="entry name" value="ilvD"/>
    <property type="match status" value="1"/>
</dbReference>
<evidence type="ECO:0000256" key="13">
    <source>
        <dbReference type="ARBA" id="ARBA00029437"/>
    </source>
</evidence>
<evidence type="ECO:0000256" key="8">
    <source>
        <dbReference type="ARBA" id="ARBA00023014"/>
    </source>
</evidence>
<dbReference type="InterPro" id="IPR000581">
    <property type="entry name" value="ILV_EDD_N"/>
</dbReference>
<keyword evidence="5 15" id="KW-0479">Metal-binding</keyword>
<evidence type="ECO:0000256" key="4">
    <source>
        <dbReference type="ARBA" id="ARBA00022714"/>
    </source>
</evidence>
<dbReference type="SUPFAM" id="SSF52016">
    <property type="entry name" value="LeuD/IlvD-like"/>
    <property type="match status" value="1"/>
</dbReference>
<dbReference type="FunFam" id="3.50.30.80:FF:000001">
    <property type="entry name" value="Dihydroxy-acid dehydratase"/>
    <property type="match status" value="1"/>
</dbReference>
<comment type="catalytic activity">
    <reaction evidence="11">
        <text>(2R)-2,3-dihydroxy-3-methylbutanoate = 3-methyl-2-oxobutanoate + H2O</text>
        <dbReference type="Rhea" id="RHEA:24809"/>
        <dbReference type="ChEBI" id="CHEBI:11851"/>
        <dbReference type="ChEBI" id="CHEBI:15377"/>
        <dbReference type="ChEBI" id="CHEBI:49072"/>
        <dbReference type="EC" id="4.2.1.9"/>
    </reaction>
    <physiologicalReaction direction="left-to-right" evidence="11">
        <dbReference type="Rhea" id="RHEA:24810"/>
    </physiologicalReaction>
</comment>
<evidence type="ECO:0000256" key="1">
    <source>
        <dbReference type="ARBA" id="ARBA00001946"/>
    </source>
</evidence>
<evidence type="ECO:0000256" key="5">
    <source>
        <dbReference type="ARBA" id="ARBA00022723"/>
    </source>
</evidence>
<comment type="pathway">
    <text evidence="12 15">Amino-acid biosynthesis; L-valine biosynthesis; L-valine from pyruvate: step 3/4.</text>
</comment>
<gene>
    <name evidence="15 18" type="primary">ilvD</name>
    <name evidence="18" type="ORF">EFB08_22535</name>
</gene>
<protein>
    <recommendedName>
        <fullName evidence="14 15">Dihydroxy-acid dehydratase</fullName>
        <shortName evidence="15">DAD</shortName>
        <ecNumber evidence="14 15">4.2.1.9</ecNumber>
    </recommendedName>
</protein>
<evidence type="ECO:0000259" key="16">
    <source>
        <dbReference type="Pfam" id="PF00920"/>
    </source>
</evidence>
<feature type="modified residue" description="N6-carboxylysine" evidence="15">
    <location>
        <position position="125"/>
    </location>
</feature>
<comment type="cofactor">
    <cofactor evidence="1 15">
        <name>Mg(2+)</name>
        <dbReference type="ChEBI" id="CHEBI:18420"/>
    </cofactor>
</comment>
<evidence type="ECO:0000259" key="17">
    <source>
        <dbReference type="Pfam" id="PF24877"/>
    </source>
</evidence>
<keyword evidence="10 15" id="KW-0100">Branched-chain amino acid biosynthesis</keyword>
<evidence type="ECO:0000313" key="19">
    <source>
        <dbReference type="Proteomes" id="UP000272117"/>
    </source>
</evidence>
<dbReference type="PROSITE" id="PS00886">
    <property type="entry name" value="ILVD_EDD_1"/>
    <property type="match status" value="1"/>
</dbReference>
<evidence type="ECO:0000256" key="2">
    <source>
        <dbReference type="ARBA" id="ARBA00006486"/>
    </source>
</evidence>
<dbReference type="UniPathway" id="UPA00049">
    <property type="reaction ID" value="UER00061"/>
</dbReference>
<dbReference type="OrthoDB" id="9807077at2"/>
<sequence length="573" mass="60459">MALNKYSSIYTKDDSLPASQAMLIGSGIPEADLRKPFVGICSTGFEGNTCNMHLNGLADAVKMGVQANGMVGLRFNTIGVSDGITNGNAGMRFSLVSRELIADSIEAMAGAHYYDAVATVVGCDKNMPGALIAMARLNRPSLMVYGGTIKGGEYKGQKLNIVSCFEAYGKKLNGAISDEDYRGIIRNACPGPGACGGMYTANTMAAAIETLGMSLPFSSSSTAVSAEKNQEAMDTGAFILQLLEKDIKPRDILVREAFENALVMITVLGGSTNAVLHLIAIAHAAGVKLTMEDFQEVSNRVPVLADLKPSGKYLMEDLSALGGVPAVQKTLLEAGLLKGDLKTVTGKTLAENLADMKPLGEEQDLLRPLSNPIKADGHIQILYGNLASKGAVAKISGKEGLRFEGPAIVFNSEEELNEGITLGKIQPGQVVVIRYVGPKGGPGMPEMLKPTSAIMGAGLGDKVALITDGRFSGGTHGFVIGHVCPEAYDGGTIALVEDGDWIVLDATTNTMDVQVDEAELSLRRSQWQRPQPNVQGGVLLKYIRTVSDASHGCITDLQEEAYVNARETSPSLA</sequence>
<dbReference type="InterPro" id="IPR050165">
    <property type="entry name" value="DHAD_IlvD/Edd"/>
</dbReference>
<dbReference type="GO" id="GO:0051537">
    <property type="term" value="F:2 iron, 2 sulfur cluster binding"/>
    <property type="evidence" value="ECO:0007669"/>
    <property type="project" value="UniProtKB-UniRule"/>
</dbReference>
<name>A0A3M9M8N8_9BACT</name>
<dbReference type="Pfam" id="PF24877">
    <property type="entry name" value="ILV_EDD_C"/>
    <property type="match status" value="1"/>
</dbReference>
<dbReference type="EC" id="4.2.1.9" evidence="14 15"/>
<keyword evidence="19" id="KW-1185">Reference proteome</keyword>
<dbReference type="InterPro" id="IPR020558">
    <property type="entry name" value="DiOHA_6PGluconate_deHydtase_CS"/>
</dbReference>
<feature type="binding site" evidence="15">
    <location>
        <position position="82"/>
    </location>
    <ligand>
        <name>Mg(2+)</name>
        <dbReference type="ChEBI" id="CHEBI:18420"/>
    </ligand>
</feature>
<comment type="similarity">
    <text evidence="2 15">Belongs to the IlvD/Edd family.</text>
</comment>
<dbReference type="InterPro" id="IPR056740">
    <property type="entry name" value="ILV_EDD_C"/>
</dbReference>
<dbReference type="GO" id="GO:0009099">
    <property type="term" value="P:L-valine biosynthetic process"/>
    <property type="evidence" value="ECO:0007669"/>
    <property type="project" value="UniProtKB-UniRule"/>
</dbReference>
<keyword evidence="6 15" id="KW-0460">Magnesium</keyword>
<keyword evidence="9 15" id="KW-0456">Lyase</keyword>
<comment type="catalytic activity">
    <reaction evidence="15">
        <text>(2R,3R)-2,3-dihydroxy-3-methylpentanoate = (S)-3-methyl-2-oxopentanoate + H2O</text>
        <dbReference type="Rhea" id="RHEA:27694"/>
        <dbReference type="ChEBI" id="CHEBI:15377"/>
        <dbReference type="ChEBI" id="CHEBI:35146"/>
        <dbReference type="ChEBI" id="CHEBI:49258"/>
        <dbReference type="EC" id="4.2.1.9"/>
    </reaction>
</comment>
<organism evidence="18 19">
    <name type="scientific">Rufibacter latericius</name>
    <dbReference type="NCBI Taxonomy" id="2487040"/>
    <lineage>
        <taxon>Bacteria</taxon>
        <taxon>Pseudomonadati</taxon>
        <taxon>Bacteroidota</taxon>
        <taxon>Cytophagia</taxon>
        <taxon>Cytophagales</taxon>
        <taxon>Hymenobacteraceae</taxon>
        <taxon>Rufibacter</taxon>
    </lineage>
</organism>
<dbReference type="UniPathway" id="UPA00047">
    <property type="reaction ID" value="UER00057"/>
</dbReference>
<accession>A0A3M9M8N8</accession>
<feature type="binding site" evidence="15">
    <location>
        <position position="446"/>
    </location>
    <ligand>
        <name>Mg(2+)</name>
        <dbReference type="ChEBI" id="CHEBI:18420"/>
    </ligand>
</feature>
<comment type="cofactor">
    <cofactor evidence="15">
        <name>[2Fe-2S] cluster</name>
        <dbReference type="ChEBI" id="CHEBI:190135"/>
    </cofactor>
    <text evidence="15">Binds 1 [2Fe-2S] cluster per subunit. This cluster acts as a Lewis acid cofactor.</text>
</comment>
<dbReference type="GO" id="GO:0004160">
    <property type="term" value="F:dihydroxy-acid dehydratase activity"/>
    <property type="evidence" value="ECO:0007669"/>
    <property type="project" value="UniProtKB-UniRule"/>
</dbReference>
<keyword evidence="3 15" id="KW-0028">Amino-acid biosynthesis</keyword>
<comment type="caution">
    <text evidence="15">Lacks conserved residue(s) required for the propagation of feature annotation.</text>
</comment>
<evidence type="ECO:0000256" key="9">
    <source>
        <dbReference type="ARBA" id="ARBA00023239"/>
    </source>
</evidence>
<proteinExistence type="inferred from homology"/>
<dbReference type="AlphaFoldDB" id="A0A3M9M8N8"/>
<reference evidence="18 19" key="1">
    <citation type="submission" date="2018-11" db="EMBL/GenBank/DDBJ databases">
        <title>Rufibacter latericius sp. nov., isolated from water in Baiyang Lake.</title>
        <authorList>
            <person name="Yang Y."/>
        </authorList>
    </citation>
    <scope>NUCLEOTIDE SEQUENCE [LARGE SCALE GENOMIC DNA]</scope>
    <source>
        <strain evidence="18 19">R-22-1c-1</strain>
    </source>
</reference>
<dbReference type="SUPFAM" id="SSF143975">
    <property type="entry name" value="IlvD/EDD N-terminal domain-like"/>
    <property type="match status" value="1"/>
</dbReference>
<dbReference type="RefSeq" id="WP_123129247.1">
    <property type="nucleotide sequence ID" value="NZ_RJJD01000023.1"/>
</dbReference>
<comment type="function">
    <text evidence="15">Functions in the biosynthesis of branched-chain amino acids. Catalyzes the dehydration of (2R,3R)-2,3-dihydroxy-3-methylpentanoate (2,3-dihydroxy-3-methylvalerate) into 2-oxo-3-methylpentanoate (2-oxo-3-methylvalerate) and of (2R)-2,3-dihydroxy-3-methylbutanoate (2,3-dihydroxyisovalerate) into 2-oxo-3-methylbutanoate (2-oxoisovalerate), the penultimate precursor to L-isoleucine and L-valine, respectively.</text>
</comment>
<evidence type="ECO:0000256" key="11">
    <source>
        <dbReference type="ARBA" id="ARBA00029304"/>
    </source>
</evidence>
<dbReference type="PANTHER" id="PTHR21000">
    <property type="entry name" value="DIHYDROXY-ACID DEHYDRATASE DAD"/>
    <property type="match status" value="1"/>
</dbReference>
<dbReference type="InterPro" id="IPR004404">
    <property type="entry name" value="DihydroxyA_deHydtase"/>
</dbReference>
<dbReference type="InterPro" id="IPR037237">
    <property type="entry name" value="IlvD/EDD_N"/>
</dbReference>
<evidence type="ECO:0000313" key="18">
    <source>
        <dbReference type="EMBL" id="RNI21924.1"/>
    </source>
</evidence>
<dbReference type="PANTHER" id="PTHR21000:SF5">
    <property type="entry name" value="DIHYDROXY-ACID DEHYDRATASE, MITOCHONDRIAL"/>
    <property type="match status" value="1"/>
</dbReference>
<evidence type="ECO:0000256" key="3">
    <source>
        <dbReference type="ARBA" id="ARBA00022605"/>
    </source>
</evidence>
<evidence type="ECO:0000256" key="6">
    <source>
        <dbReference type="ARBA" id="ARBA00022842"/>
    </source>
</evidence>
<dbReference type="GO" id="GO:0009097">
    <property type="term" value="P:isoleucine biosynthetic process"/>
    <property type="evidence" value="ECO:0007669"/>
    <property type="project" value="UniProtKB-UniRule"/>
</dbReference>
<dbReference type="EMBL" id="RJJD01000023">
    <property type="protein sequence ID" value="RNI21924.1"/>
    <property type="molecule type" value="Genomic_DNA"/>
</dbReference>
<dbReference type="GO" id="GO:0000287">
    <property type="term" value="F:magnesium ion binding"/>
    <property type="evidence" value="ECO:0007669"/>
    <property type="project" value="UniProtKB-UniRule"/>
</dbReference>
<keyword evidence="8 15" id="KW-0411">Iron-sulfur</keyword>
<feature type="binding site" evidence="15">
    <location>
        <position position="124"/>
    </location>
    <ligand>
        <name>Mg(2+)</name>
        <dbReference type="ChEBI" id="CHEBI:18420"/>
    </ligand>
</feature>
<evidence type="ECO:0000256" key="10">
    <source>
        <dbReference type="ARBA" id="ARBA00023304"/>
    </source>
</evidence>
<keyword evidence="7 15" id="KW-0408">Iron</keyword>
<comment type="caution">
    <text evidence="18">The sequence shown here is derived from an EMBL/GenBank/DDBJ whole genome shotgun (WGS) entry which is preliminary data.</text>
</comment>
<evidence type="ECO:0000256" key="14">
    <source>
        <dbReference type="ARBA" id="ARBA00029490"/>
    </source>
</evidence>
<feature type="binding site" evidence="15">
    <location>
        <position position="50"/>
    </location>
    <ligand>
        <name>[2Fe-2S] cluster</name>
        <dbReference type="ChEBI" id="CHEBI:190135"/>
    </ligand>
</feature>
<evidence type="ECO:0000256" key="7">
    <source>
        <dbReference type="ARBA" id="ARBA00023004"/>
    </source>
</evidence>
<feature type="active site" description="Proton acceptor" evidence="15">
    <location>
        <position position="472"/>
    </location>
</feature>
<comment type="pathway">
    <text evidence="13 15">Amino-acid biosynthesis; L-isoleucine biosynthesis; L-isoleucine from 2-oxobutanoate: step 3/4.</text>
</comment>
<dbReference type="NCBIfam" id="NF002068">
    <property type="entry name" value="PRK00911.1"/>
    <property type="match status" value="1"/>
</dbReference>
<evidence type="ECO:0000256" key="15">
    <source>
        <dbReference type="HAMAP-Rule" id="MF_00012"/>
    </source>
</evidence>
<dbReference type="Gene3D" id="3.50.30.80">
    <property type="entry name" value="IlvD/EDD C-terminal domain-like"/>
    <property type="match status" value="1"/>
</dbReference>
<dbReference type="HAMAP" id="MF_00012">
    <property type="entry name" value="IlvD"/>
    <property type="match status" value="1"/>
</dbReference>
<feature type="binding site" description="via carbamate group" evidence="15">
    <location>
        <position position="125"/>
    </location>
    <ligand>
        <name>Mg(2+)</name>
        <dbReference type="ChEBI" id="CHEBI:18420"/>
    </ligand>
</feature>
<evidence type="ECO:0000256" key="12">
    <source>
        <dbReference type="ARBA" id="ARBA00029436"/>
    </source>
</evidence>
<keyword evidence="4 15" id="KW-0001">2Fe-2S</keyword>
<feature type="domain" description="Dihydroxy-acid/6-phosphogluconate dehydratase C-terminal" evidence="17">
    <location>
        <begin position="365"/>
        <end position="553"/>
    </location>
</feature>
<dbReference type="Proteomes" id="UP000272117">
    <property type="component" value="Unassembled WGS sequence"/>
</dbReference>
<dbReference type="Pfam" id="PF00920">
    <property type="entry name" value="ILVD_EDD_N"/>
    <property type="match status" value="1"/>
</dbReference>
<dbReference type="PROSITE" id="PS00887">
    <property type="entry name" value="ILVD_EDD_2"/>
    <property type="match status" value="1"/>
</dbReference>
<dbReference type="InterPro" id="IPR042096">
    <property type="entry name" value="Dihydro-acid_dehy_C"/>
</dbReference>